<keyword evidence="2 3" id="KW-0472">Membrane</keyword>
<evidence type="ECO:0008006" key="6">
    <source>
        <dbReference type="Google" id="ProtNLM"/>
    </source>
</evidence>
<protein>
    <recommendedName>
        <fullName evidence="6">Late embryogenesis abundant protein LEA-2 subgroup domain-containing protein</fullName>
    </recommendedName>
</protein>
<dbReference type="OrthoDB" id="690586at2759"/>
<dbReference type="PANTHER" id="PTHR31415">
    <property type="entry name" value="OS05G0367900 PROTEIN"/>
    <property type="match status" value="1"/>
</dbReference>
<feature type="non-terminal residue" evidence="4">
    <location>
        <position position="1"/>
    </location>
</feature>
<dbReference type="Gramene" id="TVU08865">
    <property type="protein sequence ID" value="TVU08865"/>
    <property type="gene ID" value="EJB05_42288"/>
</dbReference>
<dbReference type="AlphaFoldDB" id="A0A5J9TC28"/>
<dbReference type="GO" id="GO:0005886">
    <property type="term" value="C:plasma membrane"/>
    <property type="evidence" value="ECO:0007669"/>
    <property type="project" value="TreeGrafter"/>
</dbReference>
<name>A0A5J9TC28_9POAL</name>
<keyword evidence="3" id="KW-0812">Transmembrane</keyword>
<evidence type="ECO:0000256" key="3">
    <source>
        <dbReference type="SAM" id="Phobius"/>
    </source>
</evidence>
<dbReference type="InterPro" id="IPR044839">
    <property type="entry name" value="NDR1-like"/>
</dbReference>
<dbReference type="Proteomes" id="UP000324897">
    <property type="component" value="Chromosome 3"/>
</dbReference>
<feature type="transmembrane region" description="Helical" evidence="3">
    <location>
        <begin position="39"/>
        <end position="60"/>
    </location>
</feature>
<dbReference type="GO" id="GO:0098542">
    <property type="term" value="P:defense response to other organism"/>
    <property type="evidence" value="ECO:0007669"/>
    <property type="project" value="InterPro"/>
</dbReference>
<dbReference type="PANTHER" id="PTHR31415:SF4">
    <property type="entry name" value="NDR1_HIN1-LIKE PROTEIN 3"/>
    <property type="match status" value="1"/>
</dbReference>
<comment type="caution">
    <text evidence="4">The sequence shown here is derived from an EMBL/GenBank/DDBJ whole genome shotgun (WGS) entry which is preliminary data.</text>
</comment>
<evidence type="ECO:0000313" key="5">
    <source>
        <dbReference type="Proteomes" id="UP000324897"/>
    </source>
</evidence>
<reference evidence="4 5" key="1">
    <citation type="journal article" date="2019" name="Sci. Rep.">
        <title>A high-quality genome of Eragrostis curvula grass provides insights into Poaceae evolution and supports new strategies to enhance forage quality.</title>
        <authorList>
            <person name="Carballo J."/>
            <person name="Santos B.A.C.M."/>
            <person name="Zappacosta D."/>
            <person name="Garbus I."/>
            <person name="Selva J.P."/>
            <person name="Gallo C.A."/>
            <person name="Diaz A."/>
            <person name="Albertini E."/>
            <person name="Caccamo M."/>
            <person name="Echenique V."/>
        </authorList>
    </citation>
    <scope>NUCLEOTIDE SEQUENCE [LARGE SCALE GENOMIC DNA]</scope>
    <source>
        <strain evidence="5">cv. Victoria</strain>
        <tissue evidence="4">Leaf</tissue>
    </source>
</reference>
<evidence type="ECO:0000256" key="1">
    <source>
        <dbReference type="ARBA" id="ARBA00004370"/>
    </source>
</evidence>
<evidence type="ECO:0000313" key="4">
    <source>
        <dbReference type="EMBL" id="TVU08865.1"/>
    </source>
</evidence>
<dbReference type="EMBL" id="RWGY01000039">
    <property type="protein sequence ID" value="TVU08865.1"/>
    <property type="molecule type" value="Genomic_DNA"/>
</dbReference>
<keyword evidence="3" id="KW-1133">Transmembrane helix</keyword>
<organism evidence="4 5">
    <name type="scientific">Eragrostis curvula</name>
    <name type="common">weeping love grass</name>
    <dbReference type="NCBI Taxonomy" id="38414"/>
    <lineage>
        <taxon>Eukaryota</taxon>
        <taxon>Viridiplantae</taxon>
        <taxon>Streptophyta</taxon>
        <taxon>Embryophyta</taxon>
        <taxon>Tracheophyta</taxon>
        <taxon>Spermatophyta</taxon>
        <taxon>Magnoliopsida</taxon>
        <taxon>Liliopsida</taxon>
        <taxon>Poales</taxon>
        <taxon>Poaceae</taxon>
        <taxon>PACMAD clade</taxon>
        <taxon>Chloridoideae</taxon>
        <taxon>Eragrostideae</taxon>
        <taxon>Eragrostidinae</taxon>
        <taxon>Eragrostis</taxon>
    </lineage>
</organism>
<comment type="subcellular location">
    <subcellularLocation>
        <location evidence="1">Membrane</location>
    </subcellularLocation>
</comment>
<proteinExistence type="predicted"/>
<dbReference type="GO" id="GO:0009506">
    <property type="term" value="C:plasmodesma"/>
    <property type="evidence" value="ECO:0007669"/>
    <property type="project" value="TreeGrafter"/>
</dbReference>
<keyword evidence="5" id="KW-1185">Reference proteome</keyword>
<accession>A0A5J9TC28</accession>
<gene>
    <name evidence="4" type="ORF">EJB05_42288</name>
</gene>
<evidence type="ECO:0000256" key="2">
    <source>
        <dbReference type="ARBA" id="ARBA00023136"/>
    </source>
</evidence>
<sequence>MDDGPDCGECVVVCCLACCEGACEACAASDDHSLCGACVLAGLAALALVAVLVAAFAFVVPVRVSVDEASLGRLALLAAPPGTNGTGAAESSFSYDISLGVALRNPNWAMRAWRTGPLDAELRFRGIPFARARLASAEWDRIRPRRREVYRVAAAATESAPMAIGSDGAAEFARERAAGVFEVELVASGEAKYEAHSRRHSFRVSCPLKLSLSTATAPAAFARVKCT</sequence>